<feature type="compositionally biased region" description="Polar residues" evidence="1">
    <location>
        <begin position="97"/>
        <end position="108"/>
    </location>
</feature>
<protein>
    <submittedName>
        <fullName evidence="2">Uncharacterized protein</fullName>
    </submittedName>
</protein>
<sequence>MMHPVSNAGSRSSANTIRVPFLISVLLRHRRQGQDPVTDKISIPIKRGDNVEQMRNKRPPGSRGAGPVAGKCAARPSSSPSPLAGEGRGEGDGATEGTDSSARSSGPG</sequence>
<feature type="region of interest" description="Disordered" evidence="1">
    <location>
        <begin position="28"/>
        <end position="108"/>
    </location>
</feature>
<proteinExistence type="predicted"/>
<evidence type="ECO:0000256" key="1">
    <source>
        <dbReference type="SAM" id="MobiDB-lite"/>
    </source>
</evidence>
<evidence type="ECO:0000313" key="3">
    <source>
        <dbReference type="Proteomes" id="UP000556026"/>
    </source>
</evidence>
<comment type="caution">
    <text evidence="2">The sequence shown here is derived from an EMBL/GenBank/DDBJ whole genome shotgun (WGS) entry which is preliminary data.</text>
</comment>
<dbReference type="EMBL" id="BLXX01000009">
    <property type="protein sequence ID" value="GFO60596.1"/>
    <property type="molecule type" value="Genomic_DNA"/>
</dbReference>
<accession>A0A6V8MKS9</accession>
<name>A0A6V8MKS9_9BACT</name>
<keyword evidence="3" id="KW-1185">Reference proteome</keyword>
<evidence type="ECO:0000313" key="2">
    <source>
        <dbReference type="EMBL" id="GFO60596.1"/>
    </source>
</evidence>
<organism evidence="2 3">
    <name type="scientific">Geomonas silvestris</name>
    <dbReference type="NCBI Taxonomy" id="2740184"/>
    <lineage>
        <taxon>Bacteria</taxon>
        <taxon>Pseudomonadati</taxon>
        <taxon>Thermodesulfobacteriota</taxon>
        <taxon>Desulfuromonadia</taxon>
        <taxon>Geobacterales</taxon>
        <taxon>Geobacteraceae</taxon>
        <taxon>Geomonas</taxon>
    </lineage>
</organism>
<dbReference type="Proteomes" id="UP000556026">
    <property type="component" value="Unassembled WGS sequence"/>
</dbReference>
<gene>
    <name evidence="2" type="ORF">GMST_29210</name>
</gene>
<reference evidence="3" key="1">
    <citation type="submission" date="2020-06" db="EMBL/GenBank/DDBJ databases">
        <title>Draft genomic sequence of Geomonas sp. Red330.</title>
        <authorList>
            <person name="Itoh H."/>
            <person name="Zhenxing X."/>
            <person name="Ushijima N."/>
            <person name="Masuda Y."/>
            <person name="Shiratori Y."/>
            <person name="Senoo K."/>
        </authorList>
    </citation>
    <scope>NUCLEOTIDE SEQUENCE [LARGE SCALE GENOMIC DNA]</scope>
    <source>
        <strain evidence="3">Red330</strain>
    </source>
</reference>
<dbReference type="AlphaFoldDB" id="A0A6V8MKS9"/>
<feature type="compositionally biased region" description="Basic and acidic residues" evidence="1">
    <location>
        <begin position="46"/>
        <end position="55"/>
    </location>
</feature>